<evidence type="ECO:0000313" key="2">
    <source>
        <dbReference type="EMBL" id="RZS66946.1"/>
    </source>
</evidence>
<reference evidence="2 3" key="1">
    <citation type="submission" date="2019-02" db="EMBL/GenBank/DDBJ databases">
        <title>Genomic Encyclopedia of Type Strains, Phase IV (KMG-IV): sequencing the most valuable type-strain genomes for metagenomic binning, comparative biology and taxonomic classification.</title>
        <authorList>
            <person name="Goeker M."/>
        </authorList>
    </citation>
    <scope>NUCLEOTIDE SEQUENCE [LARGE SCALE GENOMIC DNA]</scope>
    <source>
        <strain evidence="2 3">DSM 18116</strain>
    </source>
</reference>
<protein>
    <submittedName>
        <fullName evidence="2">Trypsin-like peptidase</fullName>
    </submittedName>
</protein>
<dbReference type="OrthoDB" id="9766361at2"/>
<keyword evidence="1" id="KW-0472">Membrane</keyword>
<dbReference type="InterPro" id="IPR001940">
    <property type="entry name" value="Peptidase_S1C"/>
</dbReference>
<dbReference type="AlphaFoldDB" id="A0A4Q7MFJ6"/>
<name>A0A4Q7MFJ6_9BACT</name>
<dbReference type="RefSeq" id="WP_130543838.1">
    <property type="nucleotide sequence ID" value="NZ_CP042431.1"/>
</dbReference>
<comment type="caution">
    <text evidence="2">The sequence shown here is derived from an EMBL/GenBank/DDBJ whole genome shotgun (WGS) entry which is preliminary data.</text>
</comment>
<accession>A0A4Q7MFJ6</accession>
<gene>
    <name evidence="2" type="ORF">EV199_5330</name>
</gene>
<organism evidence="2 3">
    <name type="scientific">Pseudobacter ginsenosidimutans</name>
    <dbReference type="NCBI Taxonomy" id="661488"/>
    <lineage>
        <taxon>Bacteria</taxon>
        <taxon>Pseudomonadati</taxon>
        <taxon>Bacteroidota</taxon>
        <taxon>Chitinophagia</taxon>
        <taxon>Chitinophagales</taxon>
        <taxon>Chitinophagaceae</taxon>
        <taxon>Pseudobacter</taxon>
    </lineage>
</organism>
<evidence type="ECO:0000256" key="1">
    <source>
        <dbReference type="SAM" id="Phobius"/>
    </source>
</evidence>
<feature type="transmembrane region" description="Helical" evidence="1">
    <location>
        <begin position="95"/>
        <end position="117"/>
    </location>
</feature>
<sequence length="365" mass="40933">MEDVQLMDAIERYLRNEMPQEERAHFEQLRKSNPDIDQLVVEHTMFLQQMDQFSEWKDFKATLQDVHHQLADAGEIREGQPKATVVSLLRKYKKVMAVAASIAGITTVLIAGGVSWYTRQASNAELQQLRREFKIEVANKKNEVLDEVNAKMSKAPQNAELISGGTGFLIDGKGYLVTNAHVIKGGSTFVVQSNKGQEFRAKTAYVNYNSDIAILKISDEDWKTHSVLPYSFRKGNSDLGEPLFTLGFPREEIVYNEGYMSAKTGYNGDTLTCQIGVPANPGNSGGPVFNKNGEVIGIINTRLRQAEGVVFALTAKNIIRTLETIKKEDSTFKNLKLPQNTQIKGMDRVQQIKKIEDCVFMVKSY</sequence>
<dbReference type="Proteomes" id="UP000293874">
    <property type="component" value="Unassembled WGS sequence"/>
</dbReference>
<dbReference type="PANTHER" id="PTHR43019">
    <property type="entry name" value="SERINE ENDOPROTEASE DEGS"/>
    <property type="match status" value="1"/>
</dbReference>
<proteinExistence type="predicted"/>
<keyword evidence="1" id="KW-1133">Transmembrane helix</keyword>
<dbReference type="PANTHER" id="PTHR43019:SF23">
    <property type="entry name" value="PROTEASE DO-LIKE 5, CHLOROPLASTIC"/>
    <property type="match status" value="1"/>
</dbReference>
<keyword evidence="1" id="KW-0812">Transmembrane</keyword>
<dbReference type="InterPro" id="IPR009003">
    <property type="entry name" value="Peptidase_S1_PA"/>
</dbReference>
<dbReference type="SUPFAM" id="SSF50494">
    <property type="entry name" value="Trypsin-like serine proteases"/>
    <property type="match status" value="1"/>
</dbReference>
<dbReference type="GO" id="GO:0006508">
    <property type="term" value="P:proteolysis"/>
    <property type="evidence" value="ECO:0007669"/>
    <property type="project" value="InterPro"/>
</dbReference>
<dbReference type="PRINTS" id="PR00834">
    <property type="entry name" value="PROTEASES2C"/>
</dbReference>
<dbReference type="EMBL" id="SGXA01000004">
    <property type="protein sequence ID" value="RZS66946.1"/>
    <property type="molecule type" value="Genomic_DNA"/>
</dbReference>
<dbReference type="InterPro" id="IPR043504">
    <property type="entry name" value="Peptidase_S1_PA_chymotrypsin"/>
</dbReference>
<dbReference type="Pfam" id="PF13365">
    <property type="entry name" value="Trypsin_2"/>
    <property type="match status" value="1"/>
</dbReference>
<evidence type="ECO:0000313" key="3">
    <source>
        <dbReference type="Proteomes" id="UP000293874"/>
    </source>
</evidence>
<dbReference type="GO" id="GO:0004252">
    <property type="term" value="F:serine-type endopeptidase activity"/>
    <property type="evidence" value="ECO:0007669"/>
    <property type="project" value="InterPro"/>
</dbReference>
<keyword evidence="3" id="KW-1185">Reference proteome</keyword>
<dbReference type="Gene3D" id="2.40.10.10">
    <property type="entry name" value="Trypsin-like serine proteases"/>
    <property type="match status" value="2"/>
</dbReference>